<comment type="catalytic activity">
    <reaction evidence="9">
        <text>S-adenosyl-L-homocysteine + H2O = L-homocysteine + adenosine</text>
        <dbReference type="Rhea" id="RHEA:21708"/>
        <dbReference type="ChEBI" id="CHEBI:15377"/>
        <dbReference type="ChEBI" id="CHEBI:16335"/>
        <dbReference type="ChEBI" id="CHEBI:57856"/>
        <dbReference type="ChEBI" id="CHEBI:58199"/>
        <dbReference type="EC" id="3.13.2.1"/>
    </reaction>
</comment>
<dbReference type="SUPFAM" id="SSF51735">
    <property type="entry name" value="NAD(P)-binding Rossmann-fold domains"/>
    <property type="match status" value="1"/>
</dbReference>
<dbReference type="PANTHER" id="PTHR23420">
    <property type="entry name" value="ADENOSYLHOMOCYSTEINASE"/>
    <property type="match status" value="1"/>
</dbReference>
<dbReference type="GO" id="GO:0033353">
    <property type="term" value="P:S-adenosylmethionine cycle"/>
    <property type="evidence" value="ECO:0007669"/>
    <property type="project" value="TreeGrafter"/>
</dbReference>
<evidence type="ECO:0000256" key="4">
    <source>
        <dbReference type="ARBA" id="ARBA00022801"/>
    </source>
</evidence>
<evidence type="ECO:0000256" key="7">
    <source>
        <dbReference type="PIRSR" id="PIRSR001109-1"/>
    </source>
</evidence>
<dbReference type="NCBIfam" id="TIGR00936">
    <property type="entry name" value="ahcY"/>
    <property type="match status" value="1"/>
</dbReference>
<evidence type="ECO:0000259" key="11">
    <source>
        <dbReference type="SMART" id="SM00997"/>
    </source>
</evidence>
<comment type="similarity">
    <text evidence="2 10">Belongs to the adenosylhomocysteinase family.</text>
</comment>
<reference evidence="12" key="1">
    <citation type="journal article" date="2014" name="Insect Biochem. Mol. Biol.">
        <title>An insight into the sialome of the frog biting fly, Corethrella appendiculata.</title>
        <authorList>
            <person name="Ribeiro J.M.C."/>
            <person name="Chagas A.C."/>
            <person name="Pham V.M."/>
            <person name="Lounibos L.P."/>
            <person name="Calvo E."/>
        </authorList>
    </citation>
    <scope>NUCLEOTIDE SEQUENCE</scope>
    <source>
        <tissue evidence="12">Salivary glands</tissue>
    </source>
</reference>
<evidence type="ECO:0000256" key="8">
    <source>
        <dbReference type="PIRSR" id="PIRSR001109-2"/>
    </source>
</evidence>
<evidence type="ECO:0000256" key="6">
    <source>
        <dbReference type="ARBA" id="ARBA00034527"/>
    </source>
</evidence>
<evidence type="ECO:0000256" key="9">
    <source>
        <dbReference type="RuleBase" id="RU000548"/>
    </source>
</evidence>
<dbReference type="InterPro" id="IPR000043">
    <property type="entry name" value="Adenosylhomocysteinase-like"/>
</dbReference>
<dbReference type="SMART" id="SM00997">
    <property type="entry name" value="AdoHcyase_NAD"/>
    <property type="match status" value="1"/>
</dbReference>
<feature type="binding site" evidence="7">
    <location>
        <position position="186"/>
    </location>
    <ligand>
        <name>substrate</name>
    </ligand>
</feature>
<dbReference type="PROSITE" id="PS00739">
    <property type="entry name" value="ADOHCYASE_2"/>
    <property type="match status" value="1"/>
</dbReference>
<feature type="binding site" evidence="8">
    <location>
        <position position="346"/>
    </location>
    <ligand>
        <name>NAD(+)</name>
        <dbReference type="ChEBI" id="CHEBI:57540"/>
    </ligand>
</feature>
<feature type="binding site" evidence="7">
    <location>
        <position position="190"/>
    </location>
    <ligand>
        <name>substrate</name>
    </ligand>
</feature>
<dbReference type="PROSITE" id="PS00738">
    <property type="entry name" value="ADOHCYASE_1"/>
    <property type="match status" value="1"/>
</dbReference>
<comment type="cofactor">
    <cofactor evidence="8 9">
        <name>NAD(+)</name>
        <dbReference type="ChEBI" id="CHEBI:57540"/>
    </cofactor>
    <text evidence="8 9">Binds 1 NAD(+) per subunit.</text>
</comment>
<feature type="binding site" evidence="8">
    <location>
        <position position="248"/>
    </location>
    <ligand>
        <name>NAD(+)</name>
        <dbReference type="ChEBI" id="CHEBI:57540"/>
    </ligand>
</feature>
<keyword evidence="3 9" id="KW-0554">One-carbon metabolism</keyword>
<feature type="binding site" evidence="7">
    <location>
        <position position="156"/>
    </location>
    <ligand>
        <name>substrate</name>
    </ligand>
</feature>
<evidence type="ECO:0000256" key="1">
    <source>
        <dbReference type="ARBA" id="ARBA00005195"/>
    </source>
</evidence>
<dbReference type="PANTHER" id="PTHR23420:SF0">
    <property type="entry name" value="ADENOSYLHOMOCYSTEINASE"/>
    <property type="match status" value="1"/>
</dbReference>
<dbReference type="Pfam" id="PF00670">
    <property type="entry name" value="AdoHcyase_NAD"/>
    <property type="match status" value="1"/>
</dbReference>
<dbReference type="NCBIfam" id="NF004005">
    <property type="entry name" value="PRK05476.2-3"/>
    <property type="match status" value="1"/>
</dbReference>
<dbReference type="SMART" id="SM00996">
    <property type="entry name" value="AdoHcyase"/>
    <property type="match status" value="1"/>
</dbReference>
<evidence type="ECO:0000256" key="5">
    <source>
        <dbReference type="ARBA" id="ARBA00023027"/>
    </source>
</evidence>
<dbReference type="Gene3D" id="3.40.50.1480">
    <property type="entry name" value="Adenosylhomocysteinase-like"/>
    <property type="match status" value="3"/>
</dbReference>
<keyword evidence="4 9" id="KW-0378">Hydrolase</keyword>
<dbReference type="GO" id="GO:0006730">
    <property type="term" value="P:one-carbon metabolic process"/>
    <property type="evidence" value="ECO:0007669"/>
    <property type="project" value="UniProtKB-KW"/>
</dbReference>
<dbReference type="AlphaFoldDB" id="U5EZ85"/>
<dbReference type="EC" id="3.13.2.1" evidence="6 9"/>
<dbReference type="CDD" id="cd00401">
    <property type="entry name" value="SAHH"/>
    <property type="match status" value="1"/>
</dbReference>
<dbReference type="HAMAP" id="MF_00563">
    <property type="entry name" value="AdoHcyase"/>
    <property type="match status" value="1"/>
</dbReference>
<dbReference type="UniPathway" id="UPA00314">
    <property type="reaction ID" value="UER00076"/>
</dbReference>
<evidence type="ECO:0000256" key="3">
    <source>
        <dbReference type="ARBA" id="ARBA00022563"/>
    </source>
</evidence>
<dbReference type="Pfam" id="PF05221">
    <property type="entry name" value="AdoHcyase"/>
    <property type="match status" value="2"/>
</dbReference>
<feature type="binding site" evidence="7">
    <location>
        <position position="56"/>
    </location>
    <ligand>
        <name>substrate</name>
    </ligand>
</feature>
<protein>
    <recommendedName>
        <fullName evidence="6 9">Adenosylhomocysteinase</fullName>
        <ecNumber evidence="6 9">3.13.2.1</ecNumber>
    </recommendedName>
</protein>
<dbReference type="InterPro" id="IPR020082">
    <property type="entry name" value="S-Ado-L-homoCys_hydrolase_CS"/>
</dbReference>
<accession>U5EZ85</accession>
<feature type="binding site" evidence="8">
    <location>
        <begin position="299"/>
        <end position="301"/>
    </location>
    <ligand>
        <name>NAD(+)</name>
        <dbReference type="ChEBI" id="CHEBI:57540"/>
    </ligand>
</feature>
<comment type="pathway">
    <text evidence="1 9">Amino-acid biosynthesis; L-homocysteine biosynthesis; L-homocysteine from S-adenosyl-L-homocysteine: step 1/1.</text>
</comment>
<dbReference type="GO" id="GO:0004013">
    <property type="term" value="F:adenosylhomocysteinase activity"/>
    <property type="evidence" value="ECO:0007669"/>
    <property type="project" value="UniProtKB-EC"/>
</dbReference>
<dbReference type="Gene3D" id="3.40.50.720">
    <property type="entry name" value="NAD(P)-binding Rossmann-like Domain"/>
    <property type="match status" value="1"/>
</dbReference>
<dbReference type="GO" id="GO:0005829">
    <property type="term" value="C:cytosol"/>
    <property type="evidence" value="ECO:0007669"/>
    <property type="project" value="TreeGrafter"/>
</dbReference>
<dbReference type="InterPro" id="IPR036291">
    <property type="entry name" value="NAD(P)-bd_dom_sf"/>
</dbReference>
<feature type="binding site" evidence="8">
    <location>
        <position position="243"/>
    </location>
    <ligand>
        <name>NAD(+)</name>
        <dbReference type="ChEBI" id="CHEBI:57540"/>
    </ligand>
</feature>
<feature type="domain" description="S-adenosyl-L-homocysteine hydrolase NAD binding" evidence="11">
    <location>
        <begin position="191"/>
        <end position="352"/>
    </location>
</feature>
<evidence type="ECO:0000256" key="10">
    <source>
        <dbReference type="RuleBase" id="RU004166"/>
    </source>
</evidence>
<feature type="binding site" evidence="7">
    <location>
        <position position="131"/>
    </location>
    <ligand>
        <name>substrate</name>
    </ligand>
</feature>
<proteinExistence type="evidence at transcript level"/>
<feature type="binding site" evidence="8">
    <location>
        <position position="353"/>
    </location>
    <ligand>
        <name>NAD(+)</name>
        <dbReference type="ChEBI" id="CHEBI:57540"/>
    </ligand>
</feature>
<name>U5EZ85_9DIPT</name>
<evidence type="ECO:0000313" key="12">
    <source>
        <dbReference type="EMBL" id="JAB58623.1"/>
    </source>
</evidence>
<dbReference type="InterPro" id="IPR015878">
    <property type="entry name" value="Ado_hCys_hydrolase_NAD-bd"/>
</dbReference>
<sequence>MSKPAFKVADISLAEWGRKEIILAENEMPGLMACRKKYGPLKILKGARIAGCLHMTIQTAVLIETLTELGAEVQWSSCNIFSTQDHAAAAIAKTGVPVYAWKGETDEEYIWCIRQTLEFKDGQPLNMILDDGGDLTNLVFKEYPQYVANIRGISEETTTGVHNLYKMFKEGKLTIPAINVNDSVTKSKFDNLYGCRESLIDGFKRATDVMIAGKVCVVAGYGDVGKGCAQALRGSGGRVLVTEIDPINALQAAMEGYEVTTMEEASQIGQVFVTTTGCTDIIMGEHFLNMRDDAVVCNIGHFDCEINVRWLEQNAKEKVNIKPQVDRYLLPTGNHVILLAEGRLVNLGCATGHSSFVMSNSFTNQTLAQIELWTKPEQYKPGVYMLPKKLDEEVAALHLEKLGVKLTKLTPKQAEYLNLPIDGPYKPDHYRY</sequence>
<dbReference type="FunFam" id="3.40.50.720:FF:000004">
    <property type="entry name" value="Adenosylhomocysteinase"/>
    <property type="match status" value="1"/>
</dbReference>
<evidence type="ECO:0000256" key="2">
    <source>
        <dbReference type="ARBA" id="ARBA00007122"/>
    </source>
</evidence>
<feature type="binding site" evidence="8">
    <location>
        <begin position="157"/>
        <end position="159"/>
    </location>
    <ligand>
        <name>NAD(+)</name>
        <dbReference type="ChEBI" id="CHEBI:57540"/>
    </ligand>
</feature>
<dbReference type="PIRSF" id="PIRSF001109">
    <property type="entry name" value="Ad_hcy_hydrolase"/>
    <property type="match status" value="1"/>
</dbReference>
<feature type="binding site" evidence="8">
    <location>
        <begin position="222"/>
        <end position="227"/>
    </location>
    <ligand>
        <name>NAD(+)</name>
        <dbReference type="ChEBI" id="CHEBI:57540"/>
    </ligand>
</feature>
<dbReference type="EMBL" id="GANO01001248">
    <property type="protein sequence ID" value="JAB58623.1"/>
    <property type="molecule type" value="mRNA"/>
</dbReference>
<keyword evidence="5 8" id="KW-0520">NAD</keyword>
<dbReference type="FunFam" id="3.40.50.1480:FF:000004">
    <property type="entry name" value="Adenosylhomocysteinase"/>
    <property type="match status" value="1"/>
</dbReference>
<dbReference type="InterPro" id="IPR042172">
    <property type="entry name" value="Adenosylhomocyst_ase-like_sf"/>
</dbReference>
<dbReference type="SUPFAM" id="SSF52283">
    <property type="entry name" value="Formate/glycerate dehydrogenase catalytic domain-like"/>
    <property type="match status" value="1"/>
</dbReference>
<organism evidence="12">
    <name type="scientific">Corethrella appendiculata</name>
    <dbReference type="NCBI Taxonomy" id="1370023"/>
    <lineage>
        <taxon>Eukaryota</taxon>
        <taxon>Metazoa</taxon>
        <taxon>Ecdysozoa</taxon>
        <taxon>Arthropoda</taxon>
        <taxon>Hexapoda</taxon>
        <taxon>Insecta</taxon>
        <taxon>Pterygota</taxon>
        <taxon>Neoptera</taxon>
        <taxon>Endopterygota</taxon>
        <taxon>Diptera</taxon>
        <taxon>Nematocera</taxon>
        <taxon>Culicoidea</taxon>
        <taxon>Chaoboridae</taxon>
        <taxon>Corethrella</taxon>
    </lineage>
</organism>